<proteinExistence type="inferred from homology"/>
<evidence type="ECO:0000256" key="5">
    <source>
        <dbReference type="RuleBase" id="RU000688"/>
    </source>
</evidence>
<feature type="transmembrane region" description="Helical" evidence="6">
    <location>
        <begin position="127"/>
        <end position="148"/>
    </location>
</feature>
<dbReference type="GeneID" id="111110483"/>
<dbReference type="KEGG" id="cvn:111110483"/>
<evidence type="ECO:0000256" key="2">
    <source>
        <dbReference type="ARBA" id="ARBA00022692"/>
    </source>
</evidence>
<dbReference type="Gene3D" id="1.20.1070.10">
    <property type="entry name" value="Rhodopsin 7-helix transmembrane proteins"/>
    <property type="match status" value="1"/>
</dbReference>
<dbReference type="Proteomes" id="UP000694844">
    <property type="component" value="Chromosome 8"/>
</dbReference>
<dbReference type="GO" id="GO:0004930">
    <property type="term" value="F:G protein-coupled receptor activity"/>
    <property type="evidence" value="ECO:0007669"/>
    <property type="project" value="UniProtKB-KW"/>
</dbReference>
<keyword evidence="8" id="KW-1185">Reference proteome</keyword>
<dbReference type="GO" id="GO:0016020">
    <property type="term" value="C:membrane"/>
    <property type="evidence" value="ECO:0007669"/>
    <property type="project" value="UniProtKB-SubCell"/>
</dbReference>
<organism evidence="8 9">
    <name type="scientific">Crassostrea virginica</name>
    <name type="common">Eastern oyster</name>
    <dbReference type="NCBI Taxonomy" id="6565"/>
    <lineage>
        <taxon>Eukaryota</taxon>
        <taxon>Metazoa</taxon>
        <taxon>Spiralia</taxon>
        <taxon>Lophotrochozoa</taxon>
        <taxon>Mollusca</taxon>
        <taxon>Bivalvia</taxon>
        <taxon>Autobranchia</taxon>
        <taxon>Pteriomorphia</taxon>
        <taxon>Ostreida</taxon>
        <taxon>Ostreoidea</taxon>
        <taxon>Ostreidae</taxon>
        <taxon>Crassostrea</taxon>
    </lineage>
</organism>
<evidence type="ECO:0000256" key="4">
    <source>
        <dbReference type="ARBA" id="ARBA00023136"/>
    </source>
</evidence>
<dbReference type="InterPro" id="IPR052954">
    <property type="entry name" value="GPCR-Ligand_Int"/>
</dbReference>
<reference evidence="9" key="1">
    <citation type="submission" date="2025-08" db="UniProtKB">
        <authorList>
            <consortium name="RefSeq"/>
        </authorList>
    </citation>
    <scope>IDENTIFICATION</scope>
    <source>
        <tissue evidence="9">Whole sample</tissue>
    </source>
</reference>
<comment type="subcellular location">
    <subcellularLocation>
        <location evidence="1">Membrane</location>
    </subcellularLocation>
</comment>
<keyword evidence="5" id="KW-0675">Receptor</keyword>
<evidence type="ECO:0000313" key="9">
    <source>
        <dbReference type="RefSeq" id="XP_022302705.1"/>
    </source>
</evidence>
<comment type="similarity">
    <text evidence="5">Belongs to the G-protein coupled receptor 1 family.</text>
</comment>
<accession>A0A8B8BH60</accession>
<sequence>MENLSQFPVFNISLNEISHNDMLHKKYHSTNTSFILDNENNHEHEMVAYHIAKAIRNICIPTIVIIGVFGNFVSMMVFASNNLRSSSSSTFLVALACADNVFLVSLFLSWIDGSIVNILTSVTICRLIAYLTYISSFLSVWFVVGFTLERHIAICHPLHAKLFCTKVREKITVICLITISAILYHFSLWTTDVEVYPSEDISRCSIDEKHIHFLNIVTWLDAVLTMLIPFVLICYMNIRVAFSAAGFQEKRKKCLSMRDAKSAKLGALRSKQQMRVTRTLLLVSTTFLVLNLPSHVFKLSSLISAPAYYINMTQYLVQEIAQILYYFSFSMNFFLYAFYGKHFQKSLTFMYESLRLKCGCSDRMGYLKRTMTLRSWV</sequence>
<name>A0A8B8BH60_CRAVI</name>
<dbReference type="SUPFAM" id="SSF81321">
    <property type="entry name" value="Family A G protein-coupled receptor-like"/>
    <property type="match status" value="1"/>
</dbReference>
<keyword evidence="4 6" id="KW-0472">Membrane</keyword>
<gene>
    <name evidence="9" type="primary">LOC111110483</name>
</gene>
<protein>
    <submittedName>
        <fullName evidence="9">FMRFamide receptor-like</fullName>
    </submittedName>
</protein>
<evidence type="ECO:0000259" key="7">
    <source>
        <dbReference type="PROSITE" id="PS50262"/>
    </source>
</evidence>
<feature type="transmembrane region" description="Helical" evidence="6">
    <location>
        <begin position="171"/>
        <end position="189"/>
    </location>
</feature>
<feature type="transmembrane region" description="Helical" evidence="6">
    <location>
        <begin position="323"/>
        <end position="340"/>
    </location>
</feature>
<feature type="transmembrane region" description="Helical" evidence="6">
    <location>
        <begin position="222"/>
        <end position="242"/>
    </location>
</feature>
<dbReference type="PROSITE" id="PS50262">
    <property type="entry name" value="G_PROTEIN_RECEP_F1_2"/>
    <property type="match status" value="1"/>
</dbReference>
<dbReference type="PROSITE" id="PS00237">
    <property type="entry name" value="G_PROTEIN_RECEP_F1_1"/>
    <property type="match status" value="1"/>
</dbReference>
<feature type="transmembrane region" description="Helical" evidence="6">
    <location>
        <begin position="54"/>
        <end position="79"/>
    </location>
</feature>
<dbReference type="OrthoDB" id="9990906at2759"/>
<dbReference type="PRINTS" id="PR00237">
    <property type="entry name" value="GPCRRHODOPSN"/>
</dbReference>
<keyword evidence="2 5" id="KW-0812">Transmembrane</keyword>
<feature type="transmembrane region" description="Helical" evidence="6">
    <location>
        <begin position="91"/>
        <end position="111"/>
    </location>
</feature>
<dbReference type="InterPro" id="IPR017452">
    <property type="entry name" value="GPCR_Rhodpsn_7TM"/>
</dbReference>
<dbReference type="PANTHER" id="PTHR46641">
    <property type="entry name" value="FMRFAMIDE RECEPTOR-RELATED"/>
    <property type="match status" value="1"/>
</dbReference>
<keyword evidence="3 6" id="KW-1133">Transmembrane helix</keyword>
<feature type="transmembrane region" description="Helical" evidence="6">
    <location>
        <begin position="279"/>
        <end position="303"/>
    </location>
</feature>
<dbReference type="PANTHER" id="PTHR46641:SF25">
    <property type="entry name" value="CNMAMIDE RECEPTOR-RELATED"/>
    <property type="match status" value="1"/>
</dbReference>
<evidence type="ECO:0000256" key="1">
    <source>
        <dbReference type="ARBA" id="ARBA00004370"/>
    </source>
</evidence>
<dbReference type="CDD" id="cd14978">
    <property type="entry name" value="7tmA_FMRFamide_R-like"/>
    <property type="match status" value="1"/>
</dbReference>
<feature type="domain" description="G-protein coupled receptors family 1 profile" evidence="7">
    <location>
        <begin position="70"/>
        <end position="336"/>
    </location>
</feature>
<evidence type="ECO:0000256" key="6">
    <source>
        <dbReference type="SAM" id="Phobius"/>
    </source>
</evidence>
<dbReference type="AlphaFoldDB" id="A0A8B8BH60"/>
<dbReference type="RefSeq" id="XP_022302705.1">
    <property type="nucleotide sequence ID" value="XM_022446997.1"/>
</dbReference>
<dbReference type="Pfam" id="PF00001">
    <property type="entry name" value="7tm_1"/>
    <property type="match status" value="1"/>
</dbReference>
<keyword evidence="5" id="KW-0807">Transducer</keyword>
<keyword evidence="5" id="KW-0297">G-protein coupled receptor</keyword>
<evidence type="ECO:0000313" key="8">
    <source>
        <dbReference type="Proteomes" id="UP000694844"/>
    </source>
</evidence>
<evidence type="ECO:0000256" key="3">
    <source>
        <dbReference type="ARBA" id="ARBA00022989"/>
    </source>
</evidence>
<dbReference type="InterPro" id="IPR000276">
    <property type="entry name" value="GPCR_Rhodpsn"/>
</dbReference>